<gene>
    <name evidence="2" type="ORF">DVH24_042639</name>
</gene>
<comment type="caution">
    <text evidence="2">The sequence shown here is derived from an EMBL/GenBank/DDBJ whole genome shotgun (WGS) entry which is preliminary data.</text>
</comment>
<dbReference type="GO" id="GO:0003723">
    <property type="term" value="F:RNA binding"/>
    <property type="evidence" value="ECO:0007669"/>
    <property type="project" value="InterPro"/>
</dbReference>
<proteinExistence type="predicted"/>
<evidence type="ECO:0000256" key="1">
    <source>
        <dbReference type="SAM" id="MobiDB-lite"/>
    </source>
</evidence>
<dbReference type="InterPro" id="IPR046960">
    <property type="entry name" value="PPR_At4g14850-like_plant"/>
</dbReference>
<accession>A0A498I0T1</accession>
<feature type="compositionally biased region" description="Basic and acidic residues" evidence="1">
    <location>
        <begin position="205"/>
        <end position="220"/>
    </location>
</feature>
<dbReference type="AlphaFoldDB" id="A0A498I0T1"/>
<name>A0A498I0T1_MALDO</name>
<protein>
    <submittedName>
        <fullName evidence="2">Uncharacterized protein</fullName>
    </submittedName>
</protein>
<reference evidence="2 3" key="1">
    <citation type="submission" date="2018-10" db="EMBL/GenBank/DDBJ databases">
        <title>A high-quality apple genome assembly.</title>
        <authorList>
            <person name="Hu J."/>
        </authorList>
    </citation>
    <scope>NUCLEOTIDE SEQUENCE [LARGE SCALE GENOMIC DNA]</scope>
    <source>
        <strain evidence="3">cv. HFTH1</strain>
        <tissue evidence="2">Young leaf</tissue>
    </source>
</reference>
<organism evidence="2 3">
    <name type="scientific">Malus domestica</name>
    <name type="common">Apple</name>
    <name type="synonym">Pyrus malus</name>
    <dbReference type="NCBI Taxonomy" id="3750"/>
    <lineage>
        <taxon>Eukaryota</taxon>
        <taxon>Viridiplantae</taxon>
        <taxon>Streptophyta</taxon>
        <taxon>Embryophyta</taxon>
        <taxon>Tracheophyta</taxon>
        <taxon>Spermatophyta</taxon>
        <taxon>Magnoliopsida</taxon>
        <taxon>eudicotyledons</taxon>
        <taxon>Gunneridae</taxon>
        <taxon>Pentapetalae</taxon>
        <taxon>rosids</taxon>
        <taxon>fabids</taxon>
        <taxon>Rosales</taxon>
        <taxon>Rosaceae</taxon>
        <taxon>Amygdaloideae</taxon>
        <taxon>Maleae</taxon>
        <taxon>Malus</taxon>
    </lineage>
</organism>
<keyword evidence="3" id="KW-1185">Reference proteome</keyword>
<sequence>MNVLQRALQNLHGLDGLDCRAYGHLIQQCTVRCLSLNNAHVDTLKLFSAKVSSCSDQAFPKFTVTCVLKALGALLPGSKLAKEVHCFVLRLGFDSDVFVVNSLITYYSRCDESNDLMLGMEVHQFLNENQIETDVFLCNTRCGSLDYAQELCGEMSEKDEVTYGSLVSGKLFYQLKSGCLSMRSRICSLEFNHCEDHNAVAGQESHLRQQERQPLAEEQARASALTSVKQELEEKLAAMSRKASGTKTIQMYISTP</sequence>
<dbReference type="InterPro" id="IPR011990">
    <property type="entry name" value="TPR-like_helical_dom_sf"/>
</dbReference>
<dbReference type="PANTHER" id="PTHR47926">
    <property type="entry name" value="PENTATRICOPEPTIDE REPEAT-CONTAINING PROTEIN"/>
    <property type="match status" value="1"/>
</dbReference>
<dbReference type="EMBL" id="RDQH01000341">
    <property type="protein sequence ID" value="RXH75852.1"/>
    <property type="molecule type" value="Genomic_DNA"/>
</dbReference>
<evidence type="ECO:0000313" key="3">
    <source>
        <dbReference type="Proteomes" id="UP000290289"/>
    </source>
</evidence>
<dbReference type="Gene3D" id="1.25.40.10">
    <property type="entry name" value="Tetratricopeptide repeat domain"/>
    <property type="match status" value="1"/>
</dbReference>
<evidence type="ECO:0000313" key="2">
    <source>
        <dbReference type="EMBL" id="RXH75852.1"/>
    </source>
</evidence>
<feature type="region of interest" description="Disordered" evidence="1">
    <location>
        <begin position="205"/>
        <end position="224"/>
    </location>
</feature>
<dbReference type="GO" id="GO:0009451">
    <property type="term" value="P:RNA modification"/>
    <property type="evidence" value="ECO:0007669"/>
    <property type="project" value="InterPro"/>
</dbReference>
<dbReference type="Proteomes" id="UP000290289">
    <property type="component" value="Chromosome 15"/>
</dbReference>